<sequence>MPLTSARAPLALPSSDELLALLDESQTALALICPRYAADNQALTNFSFEYLNPAAQRLLGLSDHPETAFLACFPHAAEAQVLAFLGGVLETGQPGYFECPGTPESLAAPLCIEASRQGKRLVVKLCCTGQLGQLPMEAALRASRAREQLAQADAQRQRASLERFMGQTQAIVCILRGPAHRLEYGNPAYQRLFSGRHLTPGFPVAVLHPEAVAQGIVARLDDVYASGKSSFGVAQPLTLTPPDGQPPVTRYFTFSYDAYLEDGRTAGVSIFAYDVTDQVHGRQQATRAAAELQLVMANVPVFLFRTDPAGRMTYVNEALFEWSGLAPGPTDLDRVWDTVHPDDAPALRAAFKASLATAQGWESPVYRIRRRDGEYRWSLTRTQPNFRADGHLVGYSGVNVEIHKQIEMQRQLTRVNADLDMFIYTASHDLKAPISNLEGLLHALLEELPAEVRQAPLVQPMLERMQRSVDRFKLTIAQLTDVSRLQQAQTQPAETMDLAALVEDIRLDLAPALADSGAKLTVDVEACPHMSFAPKNLRCIVYNLLSNAVKYRHPDRSPLVLLRCHSSAHTIVLEVQDNGLGLTISQQGKLFGMFRRLHDHVEGSGIGLYMVKRIVENAGGTIAVHSAPGVGSTFTVSLPAPASAS</sequence>
<dbReference type="InterPro" id="IPR035965">
    <property type="entry name" value="PAS-like_dom_sf"/>
</dbReference>
<evidence type="ECO:0000256" key="3">
    <source>
        <dbReference type="ARBA" id="ARBA00022553"/>
    </source>
</evidence>
<dbReference type="RefSeq" id="WP_068189776.1">
    <property type="nucleotide sequence ID" value="NZ_CP013909.1"/>
</dbReference>
<dbReference type="PANTHER" id="PTHR43304:SF1">
    <property type="entry name" value="PAC DOMAIN-CONTAINING PROTEIN"/>
    <property type="match status" value="1"/>
</dbReference>
<dbReference type="InterPro" id="IPR052162">
    <property type="entry name" value="Sensor_kinase/Photoreceptor"/>
</dbReference>
<dbReference type="PRINTS" id="PR00344">
    <property type="entry name" value="BCTRLSENSOR"/>
</dbReference>
<dbReference type="NCBIfam" id="TIGR00229">
    <property type="entry name" value="sensory_box"/>
    <property type="match status" value="1"/>
</dbReference>
<accession>A0A0U4BL77</accession>
<dbReference type="AlphaFoldDB" id="A0A0U4BL77"/>
<dbReference type="PROSITE" id="PS50112">
    <property type="entry name" value="PAS"/>
    <property type="match status" value="1"/>
</dbReference>
<dbReference type="Pfam" id="PF02518">
    <property type="entry name" value="HATPase_c"/>
    <property type="match status" value="1"/>
</dbReference>
<feature type="domain" description="PAC" evidence="8">
    <location>
        <begin position="362"/>
        <end position="414"/>
    </location>
</feature>
<reference evidence="9 10" key="1">
    <citation type="submission" date="2015-12" db="EMBL/GenBank/DDBJ databases">
        <authorList>
            <person name="Shamseldin A."/>
            <person name="Moawad H."/>
            <person name="Abd El-Rahim W.M."/>
            <person name="Sadowsky M.J."/>
        </authorList>
    </citation>
    <scope>NUCLEOTIDE SEQUENCE [LARGE SCALE GENOMIC DNA]</scope>
    <source>
        <strain evidence="9 10">DG5B</strain>
    </source>
</reference>
<evidence type="ECO:0000256" key="4">
    <source>
        <dbReference type="ARBA" id="ARBA00022679"/>
    </source>
</evidence>
<dbReference type="InterPro" id="IPR005467">
    <property type="entry name" value="His_kinase_dom"/>
</dbReference>
<dbReference type="Proteomes" id="UP000059542">
    <property type="component" value="Chromosome"/>
</dbReference>
<organism evidence="9 10">
    <name type="scientific">Hymenobacter sedentarius</name>
    <dbReference type="NCBI Taxonomy" id="1411621"/>
    <lineage>
        <taxon>Bacteria</taxon>
        <taxon>Pseudomonadati</taxon>
        <taxon>Bacteroidota</taxon>
        <taxon>Cytophagia</taxon>
        <taxon>Cytophagales</taxon>
        <taxon>Hymenobacteraceae</taxon>
        <taxon>Hymenobacter</taxon>
    </lineage>
</organism>
<name>A0A0U4BL77_9BACT</name>
<dbReference type="InterPro" id="IPR004358">
    <property type="entry name" value="Sig_transdc_His_kin-like_C"/>
</dbReference>
<feature type="domain" description="PAS" evidence="7">
    <location>
        <begin position="288"/>
        <end position="358"/>
    </location>
</feature>
<dbReference type="SUPFAM" id="SSF55785">
    <property type="entry name" value="PYP-like sensor domain (PAS domain)"/>
    <property type="match status" value="1"/>
</dbReference>
<protein>
    <recommendedName>
        <fullName evidence="2">histidine kinase</fullName>
        <ecNumber evidence="2">2.7.13.3</ecNumber>
    </recommendedName>
</protein>
<dbReference type="OrthoDB" id="9766459at2"/>
<dbReference type="InterPro" id="IPR001610">
    <property type="entry name" value="PAC"/>
</dbReference>
<evidence type="ECO:0000256" key="2">
    <source>
        <dbReference type="ARBA" id="ARBA00012438"/>
    </source>
</evidence>
<proteinExistence type="predicted"/>
<keyword evidence="3" id="KW-0597">Phosphoprotein</keyword>
<dbReference type="InterPro" id="IPR000700">
    <property type="entry name" value="PAS-assoc_C"/>
</dbReference>
<evidence type="ECO:0000256" key="5">
    <source>
        <dbReference type="ARBA" id="ARBA00022777"/>
    </source>
</evidence>
<dbReference type="Pfam" id="PF08447">
    <property type="entry name" value="PAS_3"/>
    <property type="match status" value="1"/>
</dbReference>
<dbReference type="InterPro" id="IPR036890">
    <property type="entry name" value="HATPase_C_sf"/>
</dbReference>
<evidence type="ECO:0000259" key="7">
    <source>
        <dbReference type="PROSITE" id="PS50112"/>
    </source>
</evidence>
<dbReference type="SMART" id="SM00086">
    <property type="entry name" value="PAC"/>
    <property type="match status" value="1"/>
</dbReference>
<dbReference type="PANTHER" id="PTHR43304">
    <property type="entry name" value="PHYTOCHROME-LIKE PROTEIN CPH1"/>
    <property type="match status" value="1"/>
</dbReference>
<dbReference type="PROSITE" id="PS50109">
    <property type="entry name" value="HIS_KIN"/>
    <property type="match status" value="1"/>
</dbReference>
<evidence type="ECO:0000259" key="8">
    <source>
        <dbReference type="PROSITE" id="PS50113"/>
    </source>
</evidence>
<dbReference type="EMBL" id="CP013909">
    <property type="protein sequence ID" value="ALW84151.1"/>
    <property type="molecule type" value="Genomic_DNA"/>
</dbReference>
<dbReference type="InterPro" id="IPR013655">
    <property type="entry name" value="PAS_fold_3"/>
</dbReference>
<dbReference type="SUPFAM" id="SSF47384">
    <property type="entry name" value="Homodimeric domain of signal transducing histidine kinase"/>
    <property type="match status" value="1"/>
</dbReference>
<dbReference type="GO" id="GO:0000155">
    <property type="term" value="F:phosphorelay sensor kinase activity"/>
    <property type="evidence" value="ECO:0007669"/>
    <property type="project" value="InterPro"/>
</dbReference>
<keyword evidence="5" id="KW-0418">Kinase</keyword>
<evidence type="ECO:0000256" key="1">
    <source>
        <dbReference type="ARBA" id="ARBA00000085"/>
    </source>
</evidence>
<dbReference type="KEGG" id="hyg:AUC43_02970"/>
<gene>
    <name evidence="9" type="ORF">AUC43_02970</name>
</gene>
<dbReference type="CDD" id="cd00130">
    <property type="entry name" value="PAS"/>
    <property type="match status" value="1"/>
</dbReference>
<keyword evidence="10" id="KW-1185">Reference proteome</keyword>
<comment type="catalytic activity">
    <reaction evidence="1">
        <text>ATP + protein L-histidine = ADP + protein N-phospho-L-histidine.</text>
        <dbReference type="EC" id="2.7.13.3"/>
    </reaction>
</comment>
<dbReference type="SMART" id="SM00388">
    <property type="entry name" value="HisKA"/>
    <property type="match status" value="1"/>
</dbReference>
<dbReference type="InterPro" id="IPR003594">
    <property type="entry name" value="HATPase_dom"/>
</dbReference>
<dbReference type="STRING" id="1411621.AUC43_02970"/>
<dbReference type="Gene3D" id="3.30.565.10">
    <property type="entry name" value="Histidine kinase-like ATPase, C-terminal domain"/>
    <property type="match status" value="1"/>
</dbReference>
<dbReference type="InterPro" id="IPR003661">
    <property type="entry name" value="HisK_dim/P_dom"/>
</dbReference>
<evidence type="ECO:0000259" key="6">
    <source>
        <dbReference type="PROSITE" id="PS50109"/>
    </source>
</evidence>
<evidence type="ECO:0000313" key="10">
    <source>
        <dbReference type="Proteomes" id="UP000059542"/>
    </source>
</evidence>
<dbReference type="Gene3D" id="3.30.450.20">
    <property type="entry name" value="PAS domain"/>
    <property type="match status" value="2"/>
</dbReference>
<dbReference type="Pfam" id="PF00512">
    <property type="entry name" value="HisKA"/>
    <property type="match status" value="1"/>
</dbReference>
<dbReference type="SMART" id="SM00091">
    <property type="entry name" value="PAS"/>
    <property type="match status" value="1"/>
</dbReference>
<feature type="domain" description="Histidine kinase" evidence="6">
    <location>
        <begin position="425"/>
        <end position="642"/>
    </location>
</feature>
<dbReference type="SMART" id="SM00387">
    <property type="entry name" value="HATPase_c"/>
    <property type="match status" value="1"/>
</dbReference>
<dbReference type="EC" id="2.7.13.3" evidence="2"/>
<dbReference type="CDD" id="cd00082">
    <property type="entry name" value="HisKA"/>
    <property type="match status" value="1"/>
</dbReference>
<dbReference type="InterPro" id="IPR000014">
    <property type="entry name" value="PAS"/>
</dbReference>
<dbReference type="SUPFAM" id="SSF55874">
    <property type="entry name" value="ATPase domain of HSP90 chaperone/DNA topoisomerase II/histidine kinase"/>
    <property type="match status" value="1"/>
</dbReference>
<dbReference type="InterPro" id="IPR036097">
    <property type="entry name" value="HisK_dim/P_sf"/>
</dbReference>
<evidence type="ECO:0000313" key="9">
    <source>
        <dbReference type="EMBL" id="ALW84151.1"/>
    </source>
</evidence>
<keyword evidence="4" id="KW-0808">Transferase</keyword>
<dbReference type="Gene3D" id="1.10.287.130">
    <property type="match status" value="1"/>
</dbReference>
<dbReference type="PROSITE" id="PS50113">
    <property type="entry name" value="PAC"/>
    <property type="match status" value="1"/>
</dbReference>